<gene>
    <name evidence="2" type="ORF">FZ934_07200</name>
</gene>
<dbReference type="AlphaFoldDB" id="A0A5Q0C2W5"/>
<reference evidence="2 3" key="1">
    <citation type="submission" date="2019-08" db="EMBL/GenBank/DDBJ databases">
        <title>Prosopis cineraria nodule microbiome.</title>
        <authorList>
            <person name="Ali R."/>
            <person name="Chaluvadi S.R."/>
            <person name="Wang X."/>
        </authorList>
    </citation>
    <scope>NUCLEOTIDE SEQUENCE [LARGE SCALE GENOMIC DNA]</scope>
    <source>
        <strain evidence="2 3">BG7</strain>
    </source>
</reference>
<evidence type="ECO:0000313" key="2">
    <source>
        <dbReference type="EMBL" id="QFY60236.1"/>
    </source>
</evidence>
<protein>
    <submittedName>
        <fullName evidence="2">DUF1127 domain-containing protein</fullName>
    </submittedName>
</protein>
<dbReference type="Proteomes" id="UP000326881">
    <property type="component" value="Chromosome"/>
</dbReference>
<accession>A0A5Q0C2W5</accession>
<keyword evidence="3" id="KW-1185">Reference proteome</keyword>
<dbReference type="OrthoDB" id="8399238at2"/>
<evidence type="ECO:0000313" key="3">
    <source>
        <dbReference type="Proteomes" id="UP000326881"/>
    </source>
</evidence>
<dbReference type="InterPro" id="IPR009506">
    <property type="entry name" value="YjiS-like"/>
</dbReference>
<sequence>MSLFSVSGRLAKTGTIRRPVQESLIGRILRAIGNWHAKRESRRVLPFLTDDELRDIGITRSEARKEVSKSFFWDQ</sequence>
<dbReference type="KEGG" id="rgr:FZ934_07200"/>
<evidence type="ECO:0000259" key="1">
    <source>
        <dbReference type="Pfam" id="PF06568"/>
    </source>
</evidence>
<proteinExistence type="predicted"/>
<organism evidence="2 3">
    <name type="scientific">Rhizobium grahamii</name>
    <dbReference type="NCBI Taxonomy" id="1120045"/>
    <lineage>
        <taxon>Bacteria</taxon>
        <taxon>Pseudomonadati</taxon>
        <taxon>Pseudomonadota</taxon>
        <taxon>Alphaproteobacteria</taxon>
        <taxon>Hyphomicrobiales</taxon>
        <taxon>Rhizobiaceae</taxon>
        <taxon>Rhizobium/Agrobacterium group</taxon>
        <taxon>Rhizobium</taxon>
    </lineage>
</organism>
<dbReference type="EMBL" id="CP043498">
    <property type="protein sequence ID" value="QFY60236.1"/>
    <property type="molecule type" value="Genomic_DNA"/>
</dbReference>
<dbReference type="Pfam" id="PF06568">
    <property type="entry name" value="YjiS-like"/>
    <property type="match status" value="1"/>
</dbReference>
<name>A0A5Q0C2W5_9HYPH</name>
<feature type="domain" description="YjiS-like" evidence="1">
    <location>
        <begin position="28"/>
        <end position="64"/>
    </location>
</feature>
<dbReference type="RefSeq" id="WP_153270498.1">
    <property type="nucleotide sequence ID" value="NZ_CP043498.1"/>
</dbReference>